<keyword evidence="7" id="KW-1185">Reference proteome</keyword>
<keyword evidence="2" id="KW-0813">Transport</keyword>
<evidence type="ECO:0000256" key="3">
    <source>
        <dbReference type="ARBA" id="ARBA00022475"/>
    </source>
</evidence>
<evidence type="ECO:0000256" key="1">
    <source>
        <dbReference type="ARBA" id="ARBA00004651"/>
    </source>
</evidence>
<keyword evidence="5" id="KW-0812">Transmembrane</keyword>
<keyword evidence="3" id="KW-1003">Cell membrane</keyword>
<dbReference type="SUPFAM" id="SSF103473">
    <property type="entry name" value="MFS general substrate transporter"/>
    <property type="match status" value="2"/>
</dbReference>
<reference evidence="6" key="1">
    <citation type="submission" date="2013-03" db="EMBL/GenBank/DDBJ databases">
        <title>Genome Sequence of the Profundibacterium mesophilum strain KAUST100406-0324T from Red Sea, a novel genus in the family Rhodobacteraceae.</title>
        <authorList>
            <person name="Essack M."/>
            <person name="Alam I."/>
            <person name="Lafi F."/>
            <person name="Alawi W."/>
            <person name="Kamanu F."/>
            <person name="Al-Suwailem A."/>
            <person name="Lee O.O."/>
            <person name="Xu Y."/>
            <person name="Bajic V."/>
            <person name="Qian P.-Y."/>
            <person name="Archer J."/>
        </authorList>
    </citation>
    <scope>NUCLEOTIDE SEQUENCE</scope>
    <source>
        <strain evidence="6">KAUST100406-0324</strain>
    </source>
</reference>
<protein>
    <submittedName>
        <fullName evidence="6">Major facilitator superfamily protein</fullName>
    </submittedName>
</protein>
<feature type="transmembrane region" description="Helical" evidence="5">
    <location>
        <begin position="346"/>
        <end position="367"/>
    </location>
</feature>
<dbReference type="GO" id="GO:0055085">
    <property type="term" value="P:transmembrane transport"/>
    <property type="evidence" value="ECO:0007669"/>
    <property type="project" value="TreeGrafter"/>
</dbReference>
<evidence type="ECO:0000256" key="5">
    <source>
        <dbReference type="SAM" id="Phobius"/>
    </source>
</evidence>
<keyword evidence="5" id="KW-1133">Transmembrane helix</keyword>
<keyword evidence="4" id="KW-0762">Sugar transport</keyword>
<dbReference type="RefSeq" id="WP_236549754.1">
    <property type="nucleotide sequence ID" value="NZ_APKE01000022.1"/>
</dbReference>
<feature type="transmembrane region" description="Helical" evidence="5">
    <location>
        <begin position="311"/>
        <end position="334"/>
    </location>
</feature>
<dbReference type="PANTHER" id="PTHR23535:SF2">
    <property type="entry name" value="SUGAR EFFLUX TRANSPORTER A-RELATED"/>
    <property type="match status" value="1"/>
</dbReference>
<comment type="caution">
    <text evidence="6">The sequence shown here is derived from an EMBL/GenBank/DDBJ whole genome shotgun (WGS) entry which is preliminary data.</text>
</comment>
<keyword evidence="5" id="KW-0472">Membrane</keyword>
<feature type="transmembrane region" description="Helical" evidence="5">
    <location>
        <begin position="373"/>
        <end position="394"/>
    </location>
</feature>
<gene>
    <name evidence="6" type="ORF">PMES_01798</name>
</gene>
<feature type="transmembrane region" description="Helical" evidence="5">
    <location>
        <begin position="222"/>
        <end position="246"/>
    </location>
</feature>
<comment type="subcellular location">
    <subcellularLocation>
        <location evidence="1">Cell membrane</location>
        <topology evidence="1">Multi-pass membrane protein</topology>
    </subcellularLocation>
</comment>
<dbReference type="EMBL" id="APKE01000022">
    <property type="protein sequence ID" value="KAF0675712.1"/>
    <property type="molecule type" value="Genomic_DNA"/>
</dbReference>
<sequence length="406" mass="41293">MFAPLRIIAGDPVLRLGAFSIILLGVFISSIGPYQSLIGIEVFGLSDGAYALVFVTGSSLSLLVSLAVGIITDRTARRRRAVVFAASAAMSGALVMLSLRSLPAFLLAHMLIFPLGSTLFGQIFTMTRLAASVHPEAARAGVQSAVRALFALPFLLVLPLWALAFAAGAPLLSVYAASAAAAAGILAIFLWRWPRDGTANWPDIASGLAPGKALGELAAPPVLARALLLAVVHGGIALYLVLTGLILSGVPGRDAGDVALFVALVAGCEMPVMLIAPRLLPRFGINGVILGAVCLYALFLLAFPLLAAGPFVWALIVPAACGAGVMLSMPILYIQDMMAARPGAGGALVSLVGLGGQVASAGVFALGSAIGGYGAASALGAMTVASAGALLFWIDRRARSGARAKA</sequence>
<dbReference type="Gene3D" id="1.20.1250.20">
    <property type="entry name" value="MFS general substrate transporter like domains"/>
    <property type="match status" value="1"/>
</dbReference>
<feature type="transmembrane region" description="Helical" evidence="5">
    <location>
        <begin position="172"/>
        <end position="191"/>
    </location>
</feature>
<evidence type="ECO:0000256" key="2">
    <source>
        <dbReference type="ARBA" id="ARBA00022448"/>
    </source>
</evidence>
<feature type="transmembrane region" description="Helical" evidence="5">
    <location>
        <begin position="145"/>
        <end position="166"/>
    </location>
</feature>
<feature type="transmembrane region" description="Helical" evidence="5">
    <location>
        <begin position="49"/>
        <end position="69"/>
    </location>
</feature>
<feature type="transmembrane region" description="Helical" evidence="5">
    <location>
        <begin position="105"/>
        <end position="124"/>
    </location>
</feature>
<accession>A0A921NPS4</accession>
<feature type="transmembrane region" description="Helical" evidence="5">
    <location>
        <begin position="81"/>
        <end position="99"/>
    </location>
</feature>
<feature type="transmembrane region" description="Helical" evidence="5">
    <location>
        <begin position="283"/>
        <end position="305"/>
    </location>
</feature>
<dbReference type="AlphaFoldDB" id="A0A921NPS4"/>
<dbReference type="InterPro" id="IPR036259">
    <property type="entry name" value="MFS_trans_sf"/>
</dbReference>
<evidence type="ECO:0000313" key="7">
    <source>
        <dbReference type="Proteomes" id="UP000698242"/>
    </source>
</evidence>
<organism evidence="6 7">
    <name type="scientific">Profundibacterium mesophilum KAUST100406-0324</name>
    <dbReference type="NCBI Taxonomy" id="1037889"/>
    <lineage>
        <taxon>Bacteria</taxon>
        <taxon>Pseudomonadati</taxon>
        <taxon>Pseudomonadota</taxon>
        <taxon>Alphaproteobacteria</taxon>
        <taxon>Rhodobacterales</taxon>
        <taxon>Roseobacteraceae</taxon>
        <taxon>Profundibacterium</taxon>
    </lineage>
</organism>
<evidence type="ECO:0000256" key="4">
    <source>
        <dbReference type="ARBA" id="ARBA00022597"/>
    </source>
</evidence>
<dbReference type="GO" id="GO:0005886">
    <property type="term" value="C:plasma membrane"/>
    <property type="evidence" value="ECO:0007669"/>
    <property type="project" value="UniProtKB-SubCell"/>
</dbReference>
<evidence type="ECO:0000313" key="6">
    <source>
        <dbReference type="EMBL" id="KAF0675712.1"/>
    </source>
</evidence>
<feature type="transmembrane region" description="Helical" evidence="5">
    <location>
        <begin position="258"/>
        <end position="276"/>
    </location>
</feature>
<dbReference type="Proteomes" id="UP000698242">
    <property type="component" value="Unassembled WGS sequence"/>
</dbReference>
<dbReference type="PANTHER" id="PTHR23535">
    <property type="entry name" value="SUGAR EFFLUX TRANSPORTER A-RELATED"/>
    <property type="match status" value="1"/>
</dbReference>
<feature type="transmembrane region" description="Helical" evidence="5">
    <location>
        <begin position="12"/>
        <end position="29"/>
    </location>
</feature>
<name>A0A921NPS4_9RHOB</name>
<proteinExistence type="predicted"/>